<evidence type="ECO:0000313" key="3">
    <source>
        <dbReference type="EMBL" id="OON16345.1"/>
    </source>
</evidence>
<reference evidence="3 4" key="1">
    <citation type="submission" date="2015-03" db="EMBL/GenBank/DDBJ databases">
        <title>Draft genome of the nematode, Opisthorchis viverrini.</title>
        <authorList>
            <person name="Mitreva M."/>
        </authorList>
    </citation>
    <scope>NUCLEOTIDE SEQUENCE [LARGE SCALE GENOMIC DNA]</scope>
    <source>
        <strain evidence="3">Khon Kaen</strain>
    </source>
</reference>
<gene>
    <name evidence="3" type="ORF">X801_07844</name>
</gene>
<dbReference type="AlphaFoldDB" id="A0A1S8WPK1"/>
<feature type="non-terminal residue" evidence="3">
    <location>
        <position position="106"/>
    </location>
</feature>
<dbReference type="EMBL" id="KV897820">
    <property type="protein sequence ID" value="OON16345.1"/>
    <property type="molecule type" value="Genomic_DNA"/>
</dbReference>
<name>A0A1S8WPK1_OPIVI</name>
<protein>
    <submittedName>
        <fullName evidence="3">BTB/POZ domain protein</fullName>
    </submittedName>
</protein>
<accession>A0A1S8WPK1</accession>
<dbReference type="InterPro" id="IPR011333">
    <property type="entry name" value="SKP1/BTB/POZ_sf"/>
</dbReference>
<organism evidence="3 4">
    <name type="scientific">Opisthorchis viverrini</name>
    <name type="common">Southeast Asian liver fluke</name>
    <dbReference type="NCBI Taxonomy" id="6198"/>
    <lineage>
        <taxon>Eukaryota</taxon>
        <taxon>Metazoa</taxon>
        <taxon>Spiralia</taxon>
        <taxon>Lophotrochozoa</taxon>
        <taxon>Platyhelminthes</taxon>
        <taxon>Trematoda</taxon>
        <taxon>Digenea</taxon>
        <taxon>Opisthorchiida</taxon>
        <taxon>Opisthorchiata</taxon>
        <taxon>Opisthorchiidae</taxon>
        <taxon>Opisthorchis</taxon>
    </lineage>
</organism>
<dbReference type="PROSITE" id="PS50097">
    <property type="entry name" value="BTB"/>
    <property type="match status" value="1"/>
</dbReference>
<dbReference type="CDD" id="cd18186">
    <property type="entry name" value="BTB_POZ_ZBTB_KLHL-like"/>
    <property type="match status" value="1"/>
</dbReference>
<evidence type="ECO:0000256" key="1">
    <source>
        <dbReference type="SAM" id="MobiDB-lite"/>
    </source>
</evidence>
<dbReference type="PANTHER" id="PTHR24413">
    <property type="entry name" value="SPECKLE-TYPE POZ PROTEIN"/>
    <property type="match status" value="1"/>
</dbReference>
<evidence type="ECO:0000313" key="4">
    <source>
        <dbReference type="Proteomes" id="UP000243686"/>
    </source>
</evidence>
<feature type="domain" description="BTB" evidence="2">
    <location>
        <begin position="45"/>
        <end position="106"/>
    </location>
</feature>
<keyword evidence="4" id="KW-1185">Reference proteome</keyword>
<evidence type="ECO:0000259" key="2">
    <source>
        <dbReference type="PROSITE" id="PS50097"/>
    </source>
</evidence>
<dbReference type="InterPro" id="IPR000210">
    <property type="entry name" value="BTB/POZ_dom"/>
</dbReference>
<feature type="non-terminal residue" evidence="3">
    <location>
        <position position="1"/>
    </location>
</feature>
<proteinExistence type="predicted"/>
<dbReference type="SUPFAM" id="SSF54695">
    <property type="entry name" value="POZ domain"/>
    <property type="match status" value="1"/>
</dbReference>
<dbReference type="Gene3D" id="3.30.710.10">
    <property type="entry name" value="Potassium Channel Kv1.1, Chain A"/>
    <property type="match status" value="1"/>
</dbReference>
<feature type="region of interest" description="Disordered" evidence="1">
    <location>
        <begin position="1"/>
        <end position="40"/>
    </location>
</feature>
<dbReference type="Proteomes" id="UP000243686">
    <property type="component" value="Unassembled WGS sequence"/>
</dbReference>
<sequence length="106" mass="11369">DAMANSPQTDAAIGEHKDTDSTAIGRESSDGTPIPLPSTRTGQFCDVTLKAGSTTVFAHRAVLASSSHYFNAMFSHPVRESYSECVTLQDVDEAALVRIVEFIYTG</sequence>
<dbReference type="Pfam" id="PF00651">
    <property type="entry name" value="BTB"/>
    <property type="match status" value="1"/>
</dbReference>